<proteinExistence type="predicted"/>
<organism evidence="1">
    <name type="scientific">uncultured marine virus</name>
    <dbReference type="NCBI Taxonomy" id="186617"/>
    <lineage>
        <taxon>Viruses</taxon>
        <taxon>environmental samples</taxon>
    </lineage>
</organism>
<reference evidence="1" key="2">
    <citation type="submission" date="2015-03" db="EMBL/GenBank/DDBJ databases">
        <authorList>
            <person name="Chow C.-E.T."/>
            <person name="Winget D.M."/>
            <person name="White R.A.III."/>
            <person name="Hallam S.J."/>
            <person name="Suttle C.A."/>
        </authorList>
    </citation>
    <scope>NUCLEOTIDE SEQUENCE</scope>
    <source>
        <strain evidence="1">Oxic1_7</strain>
    </source>
</reference>
<accession>A0A0F7L9F5</accession>
<dbReference type="EMBL" id="KR029602">
    <property type="protein sequence ID" value="AKH48238.1"/>
    <property type="molecule type" value="Genomic_DNA"/>
</dbReference>
<sequence length="68" mass="7486">MWQILNPLPFLSFWNSPCKADPHAGTGGFLSHPLRCVRSPSLLQVLQALQPCDSSMSHTFLDPAVLPL</sequence>
<name>A0A0F7L9F5_9VIRU</name>
<evidence type="ECO:0000313" key="1">
    <source>
        <dbReference type="EMBL" id="AKH48238.1"/>
    </source>
</evidence>
<reference evidence="1" key="1">
    <citation type="journal article" date="2015" name="Front. Microbiol.">
        <title>Combining genomic sequencing methods to explore viral diversity and reveal potential virus-host interactions.</title>
        <authorList>
            <person name="Chow C.E."/>
            <person name="Winget D.M."/>
            <person name="White R.A.III."/>
            <person name="Hallam S.J."/>
            <person name="Suttle C.A."/>
        </authorList>
    </citation>
    <scope>NUCLEOTIDE SEQUENCE</scope>
    <source>
        <strain evidence="1">Oxic1_7</strain>
    </source>
</reference>
<protein>
    <submittedName>
        <fullName evidence="1">Uncharacterized protein</fullName>
    </submittedName>
</protein>